<keyword evidence="3" id="KW-1185">Reference proteome</keyword>
<dbReference type="OrthoDB" id="5099030at2759"/>
<organism evidence="2 3">
    <name type="scientific">Fusarium solani</name>
    <name type="common">Filamentous fungus</name>
    <dbReference type="NCBI Taxonomy" id="169388"/>
    <lineage>
        <taxon>Eukaryota</taxon>
        <taxon>Fungi</taxon>
        <taxon>Dikarya</taxon>
        <taxon>Ascomycota</taxon>
        <taxon>Pezizomycotina</taxon>
        <taxon>Sordariomycetes</taxon>
        <taxon>Hypocreomycetidae</taxon>
        <taxon>Hypocreales</taxon>
        <taxon>Nectriaceae</taxon>
        <taxon>Fusarium</taxon>
        <taxon>Fusarium solani species complex</taxon>
    </lineage>
</organism>
<proteinExistence type="predicted"/>
<evidence type="ECO:0000313" key="3">
    <source>
        <dbReference type="Proteomes" id="UP000736672"/>
    </source>
</evidence>
<dbReference type="Pfam" id="PF11951">
    <property type="entry name" value="Fungal_trans_2"/>
    <property type="match status" value="1"/>
</dbReference>
<accession>A0A9P9K2E7</accession>
<dbReference type="AlphaFoldDB" id="A0A9P9K2E7"/>
<name>A0A9P9K2E7_FUSSL</name>
<dbReference type="Proteomes" id="UP000736672">
    <property type="component" value="Unassembled WGS sequence"/>
</dbReference>
<evidence type="ECO:0000313" key="2">
    <source>
        <dbReference type="EMBL" id="KAH7237839.1"/>
    </source>
</evidence>
<keyword evidence="1" id="KW-0539">Nucleus</keyword>
<reference evidence="2" key="1">
    <citation type="journal article" date="2021" name="Nat. Commun.">
        <title>Genetic determinants of endophytism in the Arabidopsis root mycobiome.</title>
        <authorList>
            <person name="Mesny F."/>
            <person name="Miyauchi S."/>
            <person name="Thiergart T."/>
            <person name="Pickel B."/>
            <person name="Atanasova L."/>
            <person name="Karlsson M."/>
            <person name="Huettel B."/>
            <person name="Barry K.W."/>
            <person name="Haridas S."/>
            <person name="Chen C."/>
            <person name="Bauer D."/>
            <person name="Andreopoulos W."/>
            <person name="Pangilinan J."/>
            <person name="LaButti K."/>
            <person name="Riley R."/>
            <person name="Lipzen A."/>
            <person name="Clum A."/>
            <person name="Drula E."/>
            <person name="Henrissat B."/>
            <person name="Kohler A."/>
            <person name="Grigoriev I.V."/>
            <person name="Martin F.M."/>
            <person name="Hacquard S."/>
        </authorList>
    </citation>
    <scope>NUCLEOTIDE SEQUENCE</scope>
    <source>
        <strain evidence="2">FSSC 5 MPI-SDFR-AT-0091</strain>
    </source>
</reference>
<protein>
    <submittedName>
        <fullName evidence="2">Uncharacterized protein</fullName>
    </submittedName>
</protein>
<sequence>MYIYDYQADECIREAVCRRYAMAAEYYQELLNGLGSSGPGEGEESITLGVVLSTIHLEGYKQYKHFLHQTNPGGPFWENVAVQRSNLRDALSVIVGRGLIFSQLLAPLPDADLLNLPERATEFNWLLFGNERETLEINGGCGLSRQLLHSIAQVSYCVSCLMRKPESIVFQMTPKYLLRDLETTRQWSRGHKSWEMTKESPQPIEWIRSRSTVMITESKVEVAEVTAEAWRITAIIYLLCRLLRLPRNHPCIRIIPTSGPCFTAQAPLLPAFILGLLAIGTDHKKVSQTWFEQVLKTPVRSSVPLLLQSLKRTWCWIDNDIKTPTLPVVLPEAIRERDPWWERLVATITEIEGGILCVV</sequence>
<evidence type="ECO:0000256" key="1">
    <source>
        <dbReference type="ARBA" id="ARBA00023242"/>
    </source>
</evidence>
<dbReference type="InterPro" id="IPR021858">
    <property type="entry name" value="Fun_TF"/>
</dbReference>
<dbReference type="EMBL" id="JAGTJS010000022">
    <property type="protein sequence ID" value="KAH7237839.1"/>
    <property type="molecule type" value="Genomic_DNA"/>
</dbReference>
<comment type="caution">
    <text evidence="2">The sequence shown here is derived from an EMBL/GenBank/DDBJ whole genome shotgun (WGS) entry which is preliminary data.</text>
</comment>
<gene>
    <name evidence="2" type="ORF">B0J15DRAFT_516446</name>
</gene>